<evidence type="ECO:0000313" key="11">
    <source>
        <dbReference type="EMBL" id="KAH0623342.1"/>
    </source>
</evidence>
<evidence type="ECO:0000256" key="4">
    <source>
        <dbReference type="ARBA" id="ARBA00022729"/>
    </source>
</evidence>
<reference evidence="11 12" key="1">
    <citation type="journal article" date="2022" name="Gigascience">
        <title>A chromosome-level genome assembly and annotation of the desert horned lizard, Phrynosoma platyrhinos, provides insight into chromosomal rearrangements among reptiles.</title>
        <authorList>
            <person name="Koochekian N."/>
            <person name="Ascanio A."/>
            <person name="Farleigh K."/>
            <person name="Card D.C."/>
            <person name="Schield D.R."/>
            <person name="Castoe T.A."/>
            <person name="Jezkova T."/>
        </authorList>
    </citation>
    <scope>NUCLEOTIDE SEQUENCE [LARGE SCALE GENOMIC DNA]</scope>
    <source>
        <strain evidence="11">NK-2021</strain>
    </source>
</reference>
<proteinExistence type="predicted"/>
<keyword evidence="4 9" id="KW-0732">Signal</keyword>
<evidence type="ECO:0000256" key="1">
    <source>
        <dbReference type="ARBA" id="ARBA00004221"/>
    </source>
</evidence>
<dbReference type="InterPro" id="IPR026184">
    <property type="entry name" value="PLET1"/>
</dbReference>
<comment type="subcellular location">
    <subcellularLocation>
        <location evidence="1">Apical cell membrane</location>
    </subcellularLocation>
</comment>
<dbReference type="PANTHER" id="PTHR22527">
    <property type="entry name" value="PLACENTA-EXPRESSED TRANSCRIPT 1 PROTEIN"/>
    <property type="match status" value="1"/>
</dbReference>
<feature type="signal peptide" evidence="9">
    <location>
        <begin position="1"/>
        <end position="25"/>
    </location>
</feature>
<evidence type="ECO:0000256" key="7">
    <source>
        <dbReference type="ARBA" id="ARBA00023180"/>
    </source>
</evidence>
<keyword evidence="12" id="KW-1185">Reference proteome</keyword>
<feature type="domain" description="Reelin" evidence="10">
    <location>
        <begin position="40"/>
        <end position="131"/>
    </location>
</feature>
<gene>
    <name evidence="11" type="ORF">JD844_031564</name>
</gene>
<evidence type="ECO:0000313" key="12">
    <source>
        <dbReference type="Proteomes" id="UP000826234"/>
    </source>
</evidence>
<evidence type="ECO:0000259" key="10">
    <source>
        <dbReference type="Pfam" id="PF02014"/>
    </source>
</evidence>
<organism evidence="11 12">
    <name type="scientific">Phrynosoma platyrhinos</name>
    <name type="common">Desert horned lizard</name>
    <dbReference type="NCBI Taxonomy" id="52577"/>
    <lineage>
        <taxon>Eukaryota</taxon>
        <taxon>Metazoa</taxon>
        <taxon>Chordata</taxon>
        <taxon>Craniata</taxon>
        <taxon>Vertebrata</taxon>
        <taxon>Euteleostomi</taxon>
        <taxon>Lepidosauria</taxon>
        <taxon>Squamata</taxon>
        <taxon>Bifurcata</taxon>
        <taxon>Unidentata</taxon>
        <taxon>Episquamata</taxon>
        <taxon>Toxicofera</taxon>
        <taxon>Iguania</taxon>
        <taxon>Phrynosomatidae</taxon>
        <taxon>Phrynosomatinae</taxon>
        <taxon>Phrynosoma</taxon>
    </lineage>
</organism>
<comment type="function">
    <text evidence="8">Modulates leading keratinocyte migration and cellular adhesion to matrix proteins during a wound-healing response and promotes wound repair. May play a role during trichilemmal differentiation of the hair follicle.</text>
</comment>
<comment type="caution">
    <text evidence="11">The sequence shown here is derived from an EMBL/GenBank/DDBJ whole genome shotgun (WGS) entry which is preliminary data.</text>
</comment>
<dbReference type="InterPro" id="IPR002861">
    <property type="entry name" value="Reeler_dom"/>
</dbReference>
<name>A0ABQ7T1G7_PHRPL</name>
<dbReference type="EMBL" id="JAIPUX010003283">
    <property type="protein sequence ID" value="KAH0623342.1"/>
    <property type="molecule type" value="Genomic_DNA"/>
</dbReference>
<evidence type="ECO:0000256" key="2">
    <source>
        <dbReference type="ARBA" id="ARBA00014036"/>
    </source>
</evidence>
<sequence length="231" mass="24423">MATTFQAPLQLLSLGLLLLASPVHLQRPPPCEIIRNTVSRGSYNLDVSPPYYKPGAIYTVTVTGIENATSLILQAVSSEEGPNGLWESENQPIACSDTESLVQKNVSGSGARTRWTSPSNGNGESAEIRAFVSFANGTTLLQTRSLVQGMTTTVVATPSTASEPTSGSHRPTPLNNTTDSHMLHNATVVHPNLASSHQWTKGPPHSGVSVAHASSFLLALLPISLGYKLLS</sequence>
<keyword evidence="6" id="KW-0472">Membrane</keyword>
<dbReference type="Pfam" id="PF02014">
    <property type="entry name" value="Reeler"/>
    <property type="match status" value="1"/>
</dbReference>
<dbReference type="Proteomes" id="UP000826234">
    <property type="component" value="Unassembled WGS sequence"/>
</dbReference>
<evidence type="ECO:0000256" key="6">
    <source>
        <dbReference type="ARBA" id="ARBA00023136"/>
    </source>
</evidence>
<evidence type="ECO:0000256" key="5">
    <source>
        <dbReference type="ARBA" id="ARBA00022782"/>
    </source>
</evidence>
<keyword evidence="3" id="KW-1003">Cell membrane</keyword>
<evidence type="ECO:0000256" key="9">
    <source>
        <dbReference type="SAM" id="SignalP"/>
    </source>
</evidence>
<feature type="chain" id="PRO_5045041908" description="Placenta-expressed transcript 1 protein" evidence="9">
    <location>
        <begin position="26"/>
        <end position="231"/>
    </location>
</feature>
<protein>
    <recommendedName>
        <fullName evidence="2">Placenta-expressed transcript 1 protein</fullName>
    </recommendedName>
</protein>
<evidence type="ECO:0000256" key="3">
    <source>
        <dbReference type="ARBA" id="ARBA00022475"/>
    </source>
</evidence>
<keyword evidence="5" id="KW-0221">Differentiation</keyword>
<accession>A0ABQ7T1G7</accession>
<keyword evidence="7" id="KW-0325">Glycoprotein</keyword>
<dbReference type="PANTHER" id="PTHR22527:SF2">
    <property type="entry name" value="PLACENTA-EXPRESSED TRANSCRIPT 1 PROTEIN"/>
    <property type="match status" value="1"/>
</dbReference>
<evidence type="ECO:0000256" key="8">
    <source>
        <dbReference type="ARBA" id="ARBA00024756"/>
    </source>
</evidence>